<dbReference type="PANTHER" id="PTHR33969">
    <property type="entry name" value="SEGREGATION AND CONDENSATION PROTEIN A"/>
    <property type="match status" value="1"/>
</dbReference>
<evidence type="ECO:0000313" key="3">
    <source>
        <dbReference type="Proteomes" id="UP000823936"/>
    </source>
</evidence>
<reference evidence="2" key="2">
    <citation type="submission" date="2021-04" db="EMBL/GenBank/DDBJ databases">
        <authorList>
            <person name="Gilroy R."/>
        </authorList>
    </citation>
    <scope>NUCLEOTIDE SEQUENCE</scope>
    <source>
        <strain evidence="2">Gambia11-129</strain>
    </source>
</reference>
<dbReference type="AlphaFoldDB" id="A0A9D1TNG5"/>
<dbReference type="Proteomes" id="UP000823936">
    <property type="component" value="Unassembled WGS sequence"/>
</dbReference>
<sequence>MQSVVEEKKKCQFSLEKFSGPMDLLLFLIQENKVDIYDIPISEITEQFLSYIESFKADIEEMADFYKLAADLLYIKSRMLLPVDVTLDEEYEDPRQELVERLIEYQKFKKYADLLSGSSESGRFFIPRRENLFLIPYEDQDLIEGVSLEDLFATFKNILETRTVPDKIFNVYEEVSVNEKEALMLELFEKNDMITLSDLIVDFSNPLHIICAFMAILETTKWKTTYIRQYENYGEIYITKREGFEISASEADEIDYKAEILPDSSGFVDDTLEEEDENEEMFIGDEEEIILDDEEE</sequence>
<dbReference type="EMBL" id="DXHU01000005">
    <property type="protein sequence ID" value="HIV98400.1"/>
    <property type="molecule type" value="Genomic_DNA"/>
</dbReference>
<reference evidence="2" key="1">
    <citation type="journal article" date="2021" name="PeerJ">
        <title>Extensive microbial diversity within the chicken gut microbiome revealed by metagenomics and culture.</title>
        <authorList>
            <person name="Gilroy R."/>
            <person name="Ravi A."/>
            <person name="Getino M."/>
            <person name="Pursley I."/>
            <person name="Horton D.L."/>
            <person name="Alikhan N.F."/>
            <person name="Baker D."/>
            <person name="Gharbi K."/>
            <person name="Hall N."/>
            <person name="Watson M."/>
            <person name="Adriaenssens E.M."/>
            <person name="Foster-Nyarko E."/>
            <person name="Jarju S."/>
            <person name="Secka A."/>
            <person name="Antonio M."/>
            <person name="Oren A."/>
            <person name="Chaudhuri R.R."/>
            <person name="La Ragione R."/>
            <person name="Hildebrand F."/>
            <person name="Pallen M.J."/>
        </authorList>
    </citation>
    <scope>NUCLEOTIDE SEQUENCE</scope>
    <source>
        <strain evidence="2">Gambia11-129</strain>
    </source>
</reference>
<dbReference type="Gene3D" id="6.10.250.2410">
    <property type="match status" value="1"/>
</dbReference>
<evidence type="ECO:0000313" key="2">
    <source>
        <dbReference type="EMBL" id="HIV98400.1"/>
    </source>
</evidence>
<organism evidence="2 3">
    <name type="scientific">Candidatus Ornithospirochaeta avicola</name>
    <dbReference type="NCBI Taxonomy" id="2840896"/>
    <lineage>
        <taxon>Bacteria</taxon>
        <taxon>Pseudomonadati</taxon>
        <taxon>Spirochaetota</taxon>
        <taxon>Spirochaetia</taxon>
        <taxon>Spirochaetales</taxon>
        <taxon>Spirochaetaceae</taxon>
        <taxon>Spirochaetaceae incertae sedis</taxon>
        <taxon>Candidatus Ornithospirochaeta</taxon>
    </lineage>
</organism>
<dbReference type="Pfam" id="PF02616">
    <property type="entry name" value="SMC_ScpA"/>
    <property type="match status" value="1"/>
</dbReference>
<accession>A0A9D1TNG5</accession>
<protein>
    <recommendedName>
        <fullName evidence="1">Segregation and condensation protein A</fullName>
    </recommendedName>
</protein>
<gene>
    <name evidence="2" type="ORF">IAB12_01295</name>
</gene>
<comment type="caution">
    <text evidence="2">The sequence shown here is derived from an EMBL/GenBank/DDBJ whole genome shotgun (WGS) entry which is preliminary data.</text>
</comment>
<proteinExistence type="predicted"/>
<name>A0A9D1TNG5_9SPIO</name>
<dbReference type="InterPro" id="IPR003768">
    <property type="entry name" value="ScpA"/>
</dbReference>
<evidence type="ECO:0000256" key="1">
    <source>
        <dbReference type="ARBA" id="ARBA00044777"/>
    </source>
</evidence>
<dbReference type="PANTHER" id="PTHR33969:SF2">
    <property type="entry name" value="SEGREGATION AND CONDENSATION PROTEIN A"/>
    <property type="match status" value="1"/>
</dbReference>